<dbReference type="Proteomes" id="UP000549113">
    <property type="component" value="Unassembled WGS sequence"/>
</dbReference>
<proteinExistence type="predicted"/>
<dbReference type="EMBL" id="JACIFH010000001">
    <property type="protein sequence ID" value="MBB4140698.1"/>
    <property type="molecule type" value="Genomic_DNA"/>
</dbReference>
<evidence type="ECO:0000313" key="1">
    <source>
        <dbReference type="EMBL" id="MBB4140698.1"/>
    </source>
</evidence>
<sequence length="360" mass="38729">MTERKAFKRRVRAQMGRTGQTYAQAAAQLEAGNPAHRSDAHPASAIVVALLNASGMTLDPVAAYGVGGGIGFMYALFRYQDSPQPLLTLVCQHHPAPWAPAILERLGVDHTATVGKRELGRLLGEERPLVVPVACGAVPWLTSDPLTEREECVVLALPDGEHIRIFDGTGAHARIAPDALLAAYTATRRRHPILVIDHGARLPADLRPAIASGLRATIAGMSEPVLGNAFDVNFGLRGLRRWAERVTDTGGDGWAKAFADPTVWQTRLVQCIDTEYTAPTAGRPLFARLLRDSGHLDAADAFDRSAQRWHEIVTGARRGTLDLVQLAALVTTIADDEQRGITALRTAMDSLRDTGAPADS</sequence>
<dbReference type="RefSeq" id="WP_183500194.1">
    <property type="nucleotide sequence ID" value="NZ_BAABCO010000004.1"/>
</dbReference>
<comment type="caution">
    <text evidence="1">The sequence shown here is derived from an EMBL/GenBank/DDBJ whole genome shotgun (WGS) entry which is preliminary data.</text>
</comment>
<dbReference type="AlphaFoldDB" id="A0AA40SQU0"/>
<protein>
    <recommendedName>
        <fullName evidence="3">Butirosin biosynthesis protein H N-terminal domain-containing protein</fullName>
    </recommendedName>
</protein>
<reference evidence="1 2" key="1">
    <citation type="submission" date="2020-08" db="EMBL/GenBank/DDBJ databases">
        <title>Sequencing the genomes of 1000 actinobacteria strains.</title>
        <authorList>
            <person name="Klenk H.-P."/>
        </authorList>
    </citation>
    <scope>NUCLEOTIDE SEQUENCE [LARGE SCALE GENOMIC DNA]</scope>
    <source>
        <strain evidence="1 2">DSM 19600</strain>
    </source>
</reference>
<keyword evidence="2" id="KW-1185">Reference proteome</keyword>
<evidence type="ECO:0000313" key="2">
    <source>
        <dbReference type="Proteomes" id="UP000549113"/>
    </source>
</evidence>
<accession>A0AA40SQU0</accession>
<organism evidence="1 2">
    <name type="scientific">Microbacterium invictum</name>
    <dbReference type="NCBI Taxonomy" id="515415"/>
    <lineage>
        <taxon>Bacteria</taxon>
        <taxon>Bacillati</taxon>
        <taxon>Actinomycetota</taxon>
        <taxon>Actinomycetes</taxon>
        <taxon>Micrococcales</taxon>
        <taxon>Microbacteriaceae</taxon>
        <taxon>Microbacterium</taxon>
    </lineage>
</organism>
<gene>
    <name evidence="1" type="ORF">BKA10_002492</name>
</gene>
<evidence type="ECO:0008006" key="3">
    <source>
        <dbReference type="Google" id="ProtNLM"/>
    </source>
</evidence>
<name>A0AA40SQU0_9MICO</name>